<organism evidence="1">
    <name type="scientific">mine drainage metagenome</name>
    <dbReference type="NCBI Taxonomy" id="410659"/>
    <lineage>
        <taxon>unclassified sequences</taxon>
        <taxon>metagenomes</taxon>
        <taxon>ecological metagenomes</taxon>
    </lineage>
</organism>
<accession>A0A1J5RGI9</accession>
<proteinExistence type="predicted"/>
<dbReference type="AlphaFoldDB" id="A0A1J5RGI9"/>
<protein>
    <submittedName>
        <fullName evidence="1">Uncharacterized protein</fullName>
    </submittedName>
</protein>
<evidence type="ECO:0000313" key="1">
    <source>
        <dbReference type="EMBL" id="OIQ87229.1"/>
    </source>
</evidence>
<gene>
    <name evidence="1" type="ORF">GALL_309170</name>
</gene>
<dbReference type="EMBL" id="MLJW01000433">
    <property type="protein sequence ID" value="OIQ87229.1"/>
    <property type="molecule type" value="Genomic_DNA"/>
</dbReference>
<reference evidence="1" key="1">
    <citation type="submission" date="2016-10" db="EMBL/GenBank/DDBJ databases">
        <title>Sequence of Gallionella enrichment culture.</title>
        <authorList>
            <person name="Poehlein A."/>
            <person name="Muehling M."/>
            <person name="Daniel R."/>
        </authorList>
    </citation>
    <scope>NUCLEOTIDE SEQUENCE</scope>
</reference>
<comment type="caution">
    <text evidence="1">The sequence shown here is derived from an EMBL/GenBank/DDBJ whole genome shotgun (WGS) entry which is preliminary data.</text>
</comment>
<name>A0A1J5RGI9_9ZZZZ</name>
<sequence length="68" mass="7330">MARYAVACPPAPTAAAFGEIVRSLVDSMSAGIHQLRTLITLRDTLLPPLISGKLRLPEAQEQVEEALM</sequence>